<evidence type="ECO:0000256" key="1">
    <source>
        <dbReference type="ARBA" id="ARBA00004651"/>
    </source>
</evidence>
<evidence type="ECO:0000256" key="6">
    <source>
        <dbReference type="SAM" id="Phobius"/>
    </source>
</evidence>
<evidence type="ECO:0000313" key="9">
    <source>
        <dbReference type="EMBL" id="OIN55766.1"/>
    </source>
</evidence>
<dbReference type="Proteomes" id="UP000181790">
    <property type="component" value="Unassembled WGS sequence"/>
</dbReference>
<dbReference type="InterPro" id="IPR050250">
    <property type="entry name" value="Macrolide_Exporter_MacB"/>
</dbReference>
<dbReference type="RefSeq" id="WP_071506608.1">
    <property type="nucleotide sequence ID" value="NZ_MORL01000037.1"/>
</dbReference>
<dbReference type="PANTHER" id="PTHR30572">
    <property type="entry name" value="MEMBRANE COMPONENT OF TRANSPORTER-RELATED"/>
    <property type="match status" value="1"/>
</dbReference>
<organism evidence="9 10">
    <name type="scientific">Arsenicibacter rosenii</name>
    <dbReference type="NCBI Taxonomy" id="1750698"/>
    <lineage>
        <taxon>Bacteria</taxon>
        <taxon>Pseudomonadati</taxon>
        <taxon>Bacteroidota</taxon>
        <taxon>Cytophagia</taxon>
        <taxon>Cytophagales</taxon>
        <taxon>Spirosomataceae</taxon>
        <taxon>Arsenicibacter</taxon>
    </lineage>
</organism>
<feature type="domain" description="ABC3 transporter permease C-terminal" evidence="7">
    <location>
        <begin position="368"/>
        <end position="481"/>
    </location>
</feature>
<feature type="domain" description="MacB-like periplasmic core" evidence="8">
    <location>
        <begin position="511"/>
        <end position="713"/>
    </location>
</feature>
<feature type="transmembrane region" description="Helical" evidence="6">
    <location>
        <begin position="456"/>
        <end position="479"/>
    </location>
</feature>
<feature type="transmembrane region" description="Helical" evidence="6">
    <location>
        <begin position="832"/>
        <end position="852"/>
    </location>
</feature>
<proteinExistence type="predicted"/>
<keyword evidence="10" id="KW-1185">Reference proteome</keyword>
<keyword evidence="4 6" id="KW-1133">Transmembrane helix</keyword>
<dbReference type="InterPro" id="IPR025857">
    <property type="entry name" value="MacB_PCD"/>
</dbReference>
<name>A0A1S2VC11_9BACT</name>
<feature type="domain" description="MacB-like periplasmic core" evidence="8">
    <location>
        <begin position="96"/>
        <end position="320"/>
    </location>
</feature>
<evidence type="ECO:0000259" key="8">
    <source>
        <dbReference type="Pfam" id="PF12704"/>
    </source>
</evidence>
<dbReference type="InterPro" id="IPR003838">
    <property type="entry name" value="ABC3_permease_C"/>
</dbReference>
<dbReference type="GO" id="GO:0022857">
    <property type="term" value="F:transmembrane transporter activity"/>
    <property type="evidence" value="ECO:0007669"/>
    <property type="project" value="TreeGrafter"/>
</dbReference>
<gene>
    <name evidence="9" type="ORF">BLX24_28330</name>
</gene>
<keyword evidence="5 6" id="KW-0472">Membrane</keyword>
<feature type="transmembrane region" description="Helical" evidence="6">
    <location>
        <begin position="97"/>
        <end position="118"/>
    </location>
</feature>
<dbReference type="PANTHER" id="PTHR30572:SF18">
    <property type="entry name" value="ABC-TYPE MACROLIDE FAMILY EXPORT SYSTEM PERMEASE COMPONENT 2"/>
    <property type="match status" value="1"/>
</dbReference>
<dbReference type="OrthoDB" id="5933722at2"/>
<dbReference type="EMBL" id="MORL01000037">
    <property type="protein sequence ID" value="OIN55766.1"/>
    <property type="molecule type" value="Genomic_DNA"/>
</dbReference>
<evidence type="ECO:0000256" key="3">
    <source>
        <dbReference type="ARBA" id="ARBA00022692"/>
    </source>
</evidence>
<dbReference type="Pfam" id="PF02687">
    <property type="entry name" value="FtsX"/>
    <property type="match status" value="2"/>
</dbReference>
<keyword evidence="3 6" id="KW-0812">Transmembrane</keyword>
<sequence length="871" mass="98253">MSPTPPRLATRLLHWFCPPHRAEELEGDLDELFQQRVREAGLRQAQWRYVRDVISLMRPSLLRQPHDYQTHSTNTIMIRNYVKIAFRGLLKNKVYSAINIGGLAVGMAIAMLIGLWIYDEVSFDRYFRNYDRIAKVMHRGIFNGEVFHSEYNPAPMGQELRTIYGDNFTHVVMSSWTADHILAYNDTKLTRKGNYLSANAPDMFSLTMRRGTRAGLKDPNSVLLSESTARVLFGDTDPLGKLMKIDNKLDVKVTGVYEDFPYNTEFRDMTFIAPWDLYLASNNWVKQAQDNAEWGNFSWQVLVQLAPNAAFDAVSAKIKDIRLKHNPEVAFIKPAVYLLPMSQWHLYSGWDKAGNLEGRIQYVWLFGIIGVFVLLLACINFMNLSTARSEKRAKEVGIRKAVGSARTQIISQFFSESLLVVALAFLAAILLMLLVLPAFNEIADKQISIAWGNPVFWIISLGFCLFTGLIAGSYPAFYLSSFQAVKVLKGTFKVGRFAAVPRQVLVVIQFTVSVTLIVGTIIVFRQIQYAKDRPVGYDRSGLITVAMNTPELQQHYNALRDALRQTGAVVDMSTSSAPATDLNSKNTGFSWEGKDPNFKDYFGTIAVSHDFGKTVGWQFVQGRDLSRQYASDSSGMILNETAVRYMGLKHPVGMQIKWNDTPYRVVGVIRDMIMESPFKPVTQTVYILNYGWANVINIKLNPNQSTRESLAKIAPVFRKFNPGSPFDYQFSDQQYALKFAAEERIGKLASGFALLAILISCLGLFGMASFVAEQRTKEIGVRKVLGASIMNVWLLLSRDFLLLVLIAFGIATPVAWYFLSNWLQKYEYRTDLSWWIFALSGAGALGITLLTISYQSLKAALMNPVKSLRSE</sequence>
<feature type="transmembrane region" description="Helical" evidence="6">
    <location>
        <begin position="362"/>
        <end position="384"/>
    </location>
</feature>
<keyword evidence="2" id="KW-1003">Cell membrane</keyword>
<feature type="transmembrane region" description="Helical" evidence="6">
    <location>
        <begin position="748"/>
        <end position="772"/>
    </location>
</feature>
<feature type="transmembrane region" description="Helical" evidence="6">
    <location>
        <begin position="418"/>
        <end position="436"/>
    </location>
</feature>
<dbReference type="NCBIfam" id="NF038404">
    <property type="entry name" value="perm_prefix_2"/>
    <property type="match status" value="1"/>
</dbReference>
<evidence type="ECO:0000259" key="7">
    <source>
        <dbReference type="Pfam" id="PF02687"/>
    </source>
</evidence>
<dbReference type="Pfam" id="PF12704">
    <property type="entry name" value="MacB_PCD"/>
    <property type="match status" value="2"/>
</dbReference>
<feature type="transmembrane region" description="Helical" evidence="6">
    <location>
        <begin position="800"/>
        <end position="820"/>
    </location>
</feature>
<feature type="domain" description="ABC3 transporter permease C-terminal" evidence="7">
    <location>
        <begin position="752"/>
        <end position="864"/>
    </location>
</feature>
<protein>
    <submittedName>
        <fullName evidence="9">ABC transporter permease</fullName>
    </submittedName>
</protein>
<accession>A0A1S2VC11</accession>
<dbReference type="AlphaFoldDB" id="A0A1S2VC11"/>
<evidence type="ECO:0000313" key="10">
    <source>
        <dbReference type="Proteomes" id="UP000181790"/>
    </source>
</evidence>
<evidence type="ECO:0000256" key="2">
    <source>
        <dbReference type="ARBA" id="ARBA00022475"/>
    </source>
</evidence>
<dbReference type="InterPro" id="IPR047699">
    <property type="entry name" value="Permease_put_prefix"/>
</dbReference>
<reference evidence="9 10" key="1">
    <citation type="submission" date="2016-10" db="EMBL/GenBank/DDBJ databases">
        <title>Arsenicibacter rosenii gen. nov., sp. nov., an efficient arsenic-methylating bacterium isolated from an arsenic-contaminated paddy soil.</title>
        <authorList>
            <person name="Huang K."/>
        </authorList>
    </citation>
    <scope>NUCLEOTIDE SEQUENCE [LARGE SCALE GENOMIC DNA]</scope>
    <source>
        <strain evidence="9 10">SM-1</strain>
    </source>
</reference>
<evidence type="ECO:0000256" key="4">
    <source>
        <dbReference type="ARBA" id="ARBA00022989"/>
    </source>
</evidence>
<comment type="subcellular location">
    <subcellularLocation>
        <location evidence="1">Cell membrane</location>
        <topology evidence="1">Multi-pass membrane protein</topology>
    </subcellularLocation>
</comment>
<dbReference type="GO" id="GO:0005886">
    <property type="term" value="C:plasma membrane"/>
    <property type="evidence" value="ECO:0007669"/>
    <property type="project" value="UniProtKB-SubCell"/>
</dbReference>
<comment type="caution">
    <text evidence="9">The sequence shown here is derived from an EMBL/GenBank/DDBJ whole genome shotgun (WGS) entry which is preliminary data.</text>
</comment>
<evidence type="ECO:0000256" key="5">
    <source>
        <dbReference type="ARBA" id="ARBA00023136"/>
    </source>
</evidence>
<feature type="transmembrane region" description="Helical" evidence="6">
    <location>
        <begin position="500"/>
        <end position="524"/>
    </location>
</feature>